<accession>A0A840GCV8</accession>
<evidence type="ECO:0000313" key="1">
    <source>
        <dbReference type="EMBL" id="MBB4246402.1"/>
    </source>
</evidence>
<dbReference type="AlphaFoldDB" id="A0A840GCV8"/>
<dbReference type="OrthoDB" id="9177203at2"/>
<comment type="caution">
    <text evidence="1">The sequence shown here is derived from an EMBL/GenBank/DDBJ whole genome shotgun (WGS) entry which is preliminary data.</text>
</comment>
<name>A0A840GCV8_RHOTE</name>
<reference evidence="1 2" key="1">
    <citation type="submission" date="2020-08" db="EMBL/GenBank/DDBJ databases">
        <title>Genome sequencing of Purple Non-Sulfur Bacteria from various extreme environments.</title>
        <authorList>
            <person name="Mayer M."/>
        </authorList>
    </citation>
    <scope>NUCLEOTIDE SEQUENCE [LARGE SCALE GENOMIC DNA]</scope>
    <source>
        <strain evidence="1 2">2761</strain>
    </source>
</reference>
<proteinExistence type="predicted"/>
<dbReference type="Proteomes" id="UP000587070">
    <property type="component" value="Unassembled WGS sequence"/>
</dbReference>
<dbReference type="RefSeq" id="WP_153115941.1">
    <property type="nucleotide sequence ID" value="NZ_JACIGE010000002.1"/>
</dbReference>
<keyword evidence="2" id="KW-1185">Reference proteome</keyword>
<organism evidence="1 2">
    <name type="scientific">Rhodocyclus tenuis</name>
    <name type="common">Rhodospirillum tenue</name>
    <dbReference type="NCBI Taxonomy" id="1066"/>
    <lineage>
        <taxon>Bacteria</taxon>
        <taxon>Pseudomonadati</taxon>
        <taxon>Pseudomonadota</taxon>
        <taxon>Betaproteobacteria</taxon>
        <taxon>Rhodocyclales</taxon>
        <taxon>Rhodocyclaceae</taxon>
        <taxon>Rhodocyclus</taxon>
    </lineage>
</organism>
<sequence length="595" mass="64455">MTWFNLPLTQDPPSGDGANAATPVVVDAASASAWLARQPQANALGLQSSLLQALEAMNGWRLPAQKRFDALEALRETLFAVDDECRRRFERKPLPLAENEQRVFDTARRLWHAAATGYLHCLRSAVDATASGGDPARITQFAACVAHRALVSLRLELTNNLLAAHEADGTLWRNLHAILATAEEFGVRDTTVVDRLLGETRDSTIGGQYAMALLLHLAQAWSLSRVQFLACSRWFARWRETVPVLSERPQRDDASGKAAAAAPTRLLALDLALDRALPRRGEVPGIPRWLVLDGVLRKMRQRRRALAEGESPEALKLGSELSADDCSKLLDTLMARLKEAARRAPLRACDGTNGSESPRLGVVAGLPDIYHWLGGPTLAATDDAALRLQRREQEQIAIFGHVVRNEATAITPEVWQLAQEECDACQAEDAGTDPAKANQRQLRLCRPAGTGSGRLSPRELIAAKLPGETGVQLLRVDSVLARLDGSLSLLVHLLPGTPQALLAEARERSGGRQLRETALLLAITESAAASDSLTGQDDVPQPGDGKQQYLAVVPAGLPGRSSALALNGSDKHRYRLLQCREHGVGDEVWECSAAP</sequence>
<dbReference type="EMBL" id="JACIGE010000002">
    <property type="protein sequence ID" value="MBB4246402.1"/>
    <property type="molecule type" value="Genomic_DNA"/>
</dbReference>
<evidence type="ECO:0000313" key="2">
    <source>
        <dbReference type="Proteomes" id="UP000587070"/>
    </source>
</evidence>
<protein>
    <submittedName>
        <fullName evidence="1">Uncharacterized protein</fullName>
    </submittedName>
</protein>
<gene>
    <name evidence="1" type="ORF">GGD90_000759</name>
</gene>